<comment type="catalytic activity">
    <reaction evidence="1">
        <text>thiamine phosphate + ATP = thiamine diphosphate + ADP</text>
        <dbReference type="Rhea" id="RHEA:15913"/>
        <dbReference type="ChEBI" id="CHEBI:30616"/>
        <dbReference type="ChEBI" id="CHEBI:37575"/>
        <dbReference type="ChEBI" id="CHEBI:58937"/>
        <dbReference type="ChEBI" id="CHEBI:456216"/>
        <dbReference type="EC" id="2.7.4.16"/>
    </reaction>
</comment>
<evidence type="ECO:0000256" key="2">
    <source>
        <dbReference type="SAM" id="MobiDB-lite"/>
    </source>
</evidence>
<dbReference type="GO" id="GO:0005524">
    <property type="term" value="F:ATP binding"/>
    <property type="evidence" value="ECO:0007669"/>
    <property type="project" value="UniProtKB-UniRule"/>
</dbReference>
<feature type="binding site" evidence="1">
    <location>
        <position position="125"/>
    </location>
    <ligand>
        <name>substrate</name>
    </ligand>
</feature>
<dbReference type="CDD" id="cd02194">
    <property type="entry name" value="ThiL"/>
    <property type="match status" value="1"/>
</dbReference>
<keyword evidence="1" id="KW-0547">Nucleotide-binding</keyword>
<comment type="miscellaneous">
    <text evidence="1">Reaction mechanism of ThiL seems to utilize a direct, inline transfer of the gamma-phosphate of ATP to TMP rather than a phosphorylated enzyme intermediate.</text>
</comment>
<organism evidence="4 5">
    <name type="scientific">Quadrisphaera setariae</name>
    <dbReference type="NCBI Taxonomy" id="2593304"/>
    <lineage>
        <taxon>Bacteria</taxon>
        <taxon>Bacillati</taxon>
        <taxon>Actinomycetota</taxon>
        <taxon>Actinomycetes</taxon>
        <taxon>Kineosporiales</taxon>
        <taxon>Kineosporiaceae</taxon>
        <taxon>Quadrisphaera</taxon>
    </lineage>
</organism>
<feature type="binding site" evidence="1">
    <location>
        <position position="147"/>
    </location>
    <ligand>
        <name>Mg(2+)</name>
        <dbReference type="ChEBI" id="CHEBI:18420"/>
        <label>4</label>
    </ligand>
</feature>
<feature type="binding site" evidence="1">
    <location>
        <position position="195"/>
    </location>
    <ligand>
        <name>Mg(2+)</name>
        <dbReference type="ChEBI" id="CHEBI:18420"/>
        <label>1</label>
    </ligand>
</feature>
<gene>
    <name evidence="1" type="primary">thiL</name>
    <name evidence="4" type="ORF">FMM08_16045</name>
</gene>
<feature type="binding site" evidence="1">
    <location>
        <begin position="194"/>
        <end position="195"/>
    </location>
    <ligand>
        <name>ATP</name>
        <dbReference type="ChEBI" id="CHEBI:30616"/>
    </ligand>
</feature>
<keyword evidence="5" id="KW-1185">Reference proteome</keyword>
<name>A0A5C8ZC46_9ACTN</name>
<dbReference type="InterPro" id="IPR016188">
    <property type="entry name" value="PurM-like_N"/>
</dbReference>
<dbReference type="InterPro" id="IPR006283">
    <property type="entry name" value="ThiL-like"/>
</dbReference>
<feature type="binding site" evidence="1">
    <location>
        <position position="102"/>
    </location>
    <ligand>
        <name>Mg(2+)</name>
        <dbReference type="ChEBI" id="CHEBI:18420"/>
        <label>4</label>
    </ligand>
</feature>
<dbReference type="SUPFAM" id="SSF55326">
    <property type="entry name" value="PurM N-terminal domain-like"/>
    <property type="match status" value="1"/>
</dbReference>
<dbReference type="UniPathway" id="UPA00060">
    <property type="reaction ID" value="UER00142"/>
</dbReference>
<dbReference type="SUPFAM" id="SSF56042">
    <property type="entry name" value="PurM C-terminal domain-like"/>
    <property type="match status" value="1"/>
</dbReference>
<feature type="binding site" evidence="1">
    <location>
        <position position="117"/>
    </location>
    <ligand>
        <name>Mg(2+)</name>
        <dbReference type="ChEBI" id="CHEBI:18420"/>
        <label>1</label>
    </ligand>
</feature>
<dbReference type="Pfam" id="PF00586">
    <property type="entry name" value="AIRS"/>
    <property type="match status" value="1"/>
</dbReference>
<dbReference type="GO" id="GO:0000287">
    <property type="term" value="F:magnesium ion binding"/>
    <property type="evidence" value="ECO:0007669"/>
    <property type="project" value="UniProtKB-UniRule"/>
</dbReference>
<feature type="binding site" evidence="1">
    <location>
        <position position="287"/>
    </location>
    <ligand>
        <name>Mg(2+)</name>
        <dbReference type="ChEBI" id="CHEBI:18420"/>
        <label>3</label>
    </ligand>
</feature>
<feature type="binding site" evidence="1">
    <location>
        <position position="118"/>
    </location>
    <ligand>
        <name>Mg(2+)</name>
        <dbReference type="ChEBI" id="CHEBI:18420"/>
        <label>2</label>
    </ligand>
</feature>
<evidence type="ECO:0000313" key="4">
    <source>
        <dbReference type="EMBL" id="TXR55367.1"/>
    </source>
</evidence>
<evidence type="ECO:0000259" key="3">
    <source>
        <dbReference type="Pfam" id="PF00586"/>
    </source>
</evidence>
<comment type="caution">
    <text evidence="1">Lacks conserved residue(s) required for the propagation of feature annotation.</text>
</comment>
<feature type="binding site" evidence="1">
    <location>
        <position position="400"/>
    </location>
    <ligand>
        <name>substrate</name>
    </ligand>
</feature>
<dbReference type="InterPro" id="IPR036676">
    <property type="entry name" value="PurM-like_C_sf"/>
</dbReference>
<proteinExistence type="inferred from homology"/>
<dbReference type="AlphaFoldDB" id="A0A5C8ZC46"/>
<dbReference type="Proteomes" id="UP000321234">
    <property type="component" value="Unassembled WGS sequence"/>
</dbReference>
<feature type="compositionally biased region" description="Pro residues" evidence="2">
    <location>
        <begin position="33"/>
        <end position="42"/>
    </location>
</feature>
<feature type="compositionally biased region" description="Low complexity" evidence="2">
    <location>
        <begin position="1"/>
        <end position="32"/>
    </location>
</feature>
<dbReference type="PANTHER" id="PTHR30270">
    <property type="entry name" value="THIAMINE-MONOPHOSPHATE KINASE"/>
    <property type="match status" value="1"/>
</dbReference>
<feature type="binding site" evidence="1">
    <location>
        <position position="351"/>
    </location>
    <ligand>
        <name>substrate</name>
    </ligand>
</feature>
<feature type="binding site" evidence="1">
    <location>
        <position position="147"/>
    </location>
    <ligand>
        <name>Mg(2+)</name>
        <dbReference type="ChEBI" id="CHEBI:18420"/>
        <label>2</label>
    </ligand>
</feature>
<dbReference type="EC" id="2.7.4.16" evidence="1"/>
<comment type="similarity">
    <text evidence="1">Belongs to the thiamine-monophosphate kinase family.</text>
</comment>
<comment type="caution">
    <text evidence="4">The sequence shown here is derived from an EMBL/GenBank/DDBJ whole genome shotgun (WGS) entry which is preliminary data.</text>
</comment>
<feature type="binding site" evidence="1">
    <location>
        <position position="220"/>
    </location>
    <ligand>
        <name>ATP</name>
        <dbReference type="ChEBI" id="CHEBI:30616"/>
    </ligand>
</feature>
<comment type="pathway">
    <text evidence="1">Cofactor biosynthesis; thiamine diphosphate biosynthesis; thiamine diphosphate from thiamine phosphate: step 1/1.</text>
</comment>
<keyword evidence="1" id="KW-0067">ATP-binding</keyword>
<feature type="binding site" evidence="1">
    <location>
        <position position="289"/>
    </location>
    <ligand>
        <name>ATP</name>
        <dbReference type="ChEBI" id="CHEBI:30616"/>
    </ligand>
</feature>
<keyword evidence="1 4" id="KW-0418">Kinase</keyword>
<dbReference type="NCBIfam" id="NF004351">
    <property type="entry name" value="PRK05731.1-4"/>
    <property type="match status" value="1"/>
</dbReference>
<protein>
    <recommendedName>
        <fullName evidence="1">Thiamine-monophosphate kinase</fullName>
        <shortName evidence="1">TMP kinase</shortName>
        <shortName evidence="1">Thiamine-phosphate kinase</shortName>
        <ecNumber evidence="1">2.7.4.16</ecNumber>
    </recommendedName>
</protein>
<keyword evidence="1 4" id="KW-0808">Transferase</keyword>
<dbReference type="OrthoDB" id="9802811at2"/>
<dbReference type="GO" id="GO:0009229">
    <property type="term" value="P:thiamine diphosphate biosynthetic process"/>
    <property type="evidence" value="ECO:0007669"/>
    <property type="project" value="UniProtKB-UniRule"/>
</dbReference>
<feature type="binding site" evidence="1">
    <location>
        <position position="147"/>
    </location>
    <ligand>
        <name>Mg(2+)</name>
        <dbReference type="ChEBI" id="CHEBI:18420"/>
        <label>3</label>
    </ligand>
</feature>
<feature type="domain" description="PurM-like N-terminal" evidence="3">
    <location>
        <begin position="100"/>
        <end position="210"/>
    </location>
</feature>
<evidence type="ECO:0000313" key="5">
    <source>
        <dbReference type="Proteomes" id="UP000321234"/>
    </source>
</evidence>
<keyword evidence="1" id="KW-0460">Magnesium</keyword>
<dbReference type="NCBIfam" id="TIGR01379">
    <property type="entry name" value="thiL"/>
    <property type="match status" value="1"/>
</dbReference>
<dbReference type="InterPro" id="IPR036921">
    <property type="entry name" value="PurM-like_N_sf"/>
</dbReference>
<keyword evidence="1" id="KW-0784">Thiamine biosynthesis</keyword>
<sequence>MTPSRSASAAATWSARPTSVCTSTYASTTTAAPPTPAPPAPSPAVVTERSRYLPRVVSRRPERDSGAVGRLGEAEVLTRLLAALGVTGAPAGTAPLVGPGDDAALVAAPDARVVATTDLLVEGRDFRTDWSSGDDVGAKAVAQNLADVAAMGAVPTGLLLTVGAPPETPVAWLEDLGRGVGAACRRWGTSVVGGDLSGSSELLVSITALGDLQGRAPVLRGGASPGDVLALAGCVGRSAAGLALLSAGGPALAAEVAPELLAAHRSPVPPVEAGPAAARAGATAMLDVSDGLGVDGRRIAAASGVHLDVDSWWEDQHVLDLLGAARAVVRRLARDDDEQVLARSWVRGGGEDHALLAAFPPEVAERGLPEPFVRIGEVLPVREGWPAVTVNGDVEVVGGWDVYA</sequence>
<accession>A0A5C8ZC46</accession>
<evidence type="ECO:0000256" key="1">
    <source>
        <dbReference type="HAMAP-Rule" id="MF_02128"/>
    </source>
</evidence>
<feature type="binding site" evidence="1">
    <location>
        <position position="102"/>
    </location>
    <ligand>
        <name>Mg(2+)</name>
        <dbReference type="ChEBI" id="CHEBI:18420"/>
        <label>3</label>
    </ligand>
</feature>
<feature type="binding site" evidence="1">
    <location>
        <position position="118"/>
    </location>
    <ligand>
        <name>Mg(2+)</name>
        <dbReference type="ChEBI" id="CHEBI:18420"/>
        <label>1</label>
    </ligand>
</feature>
<feature type="region of interest" description="Disordered" evidence="2">
    <location>
        <begin position="1"/>
        <end position="47"/>
    </location>
</feature>
<dbReference type="EMBL" id="VKAC01000009">
    <property type="protein sequence ID" value="TXR55367.1"/>
    <property type="molecule type" value="Genomic_DNA"/>
</dbReference>
<dbReference type="GO" id="GO:0009228">
    <property type="term" value="P:thiamine biosynthetic process"/>
    <property type="evidence" value="ECO:0007669"/>
    <property type="project" value="UniProtKB-KW"/>
</dbReference>
<keyword evidence="1" id="KW-0479">Metal-binding</keyword>
<dbReference type="PANTHER" id="PTHR30270:SF0">
    <property type="entry name" value="THIAMINE-MONOPHOSPHATE KINASE"/>
    <property type="match status" value="1"/>
</dbReference>
<dbReference type="HAMAP" id="MF_02128">
    <property type="entry name" value="TMP_kinase"/>
    <property type="match status" value="1"/>
</dbReference>
<feature type="binding site" evidence="1">
    <location>
        <position position="116"/>
    </location>
    <ligand>
        <name>Mg(2+)</name>
        <dbReference type="ChEBI" id="CHEBI:18420"/>
        <label>4</label>
    </ligand>
</feature>
<dbReference type="GO" id="GO:0009030">
    <property type="term" value="F:thiamine-phosphate kinase activity"/>
    <property type="evidence" value="ECO:0007669"/>
    <property type="project" value="UniProtKB-UniRule"/>
</dbReference>
<dbReference type="Gene3D" id="3.90.650.10">
    <property type="entry name" value="PurM-like C-terminal domain"/>
    <property type="match status" value="1"/>
</dbReference>
<comment type="function">
    <text evidence="1">Catalyzes the ATP-dependent phosphorylation of thiamine-monophosphate (TMP) to form thiamine-pyrophosphate (TPP), the active form of vitamin B1.</text>
</comment>
<feature type="binding site" evidence="1">
    <location>
        <position position="290"/>
    </location>
    <ligand>
        <name>Mg(2+)</name>
        <dbReference type="ChEBI" id="CHEBI:18420"/>
        <label>5</label>
    </ligand>
</feature>
<dbReference type="Gene3D" id="3.30.1330.10">
    <property type="entry name" value="PurM-like, N-terminal domain"/>
    <property type="match status" value="1"/>
</dbReference>
<reference evidence="4 5" key="1">
    <citation type="submission" date="2019-07" db="EMBL/GenBank/DDBJ databases">
        <title>Quadrisphaera sp. strain DD2A genome sequencing and assembly.</title>
        <authorList>
            <person name="Kim I."/>
        </authorList>
    </citation>
    <scope>NUCLEOTIDE SEQUENCE [LARGE SCALE GENOMIC DNA]</scope>
    <source>
        <strain evidence="4 5">DD2A</strain>
    </source>
</reference>